<dbReference type="AlphaFoldDB" id="A0AAD3TYP8"/>
<keyword evidence="1" id="KW-0812">Transmembrane</keyword>
<sequence length="75" mass="8695">MFIKWKEYLLETMIPTIPIIFMLISGIIFSWDVVADGTPRLVAIELFLIACLDTSGWLLRYYEAHPALAQADRRH</sequence>
<dbReference type="Proteomes" id="UP001222932">
    <property type="component" value="Unassembled WGS sequence"/>
</dbReference>
<feature type="transmembrane region" description="Helical" evidence="1">
    <location>
        <begin position="12"/>
        <end position="29"/>
    </location>
</feature>
<protein>
    <submittedName>
        <fullName evidence="2">Uncharacterized protein</fullName>
    </submittedName>
</protein>
<feature type="transmembrane region" description="Helical" evidence="1">
    <location>
        <begin position="41"/>
        <end position="59"/>
    </location>
</feature>
<keyword evidence="1" id="KW-0472">Membrane</keyword>
<keyword evidence="3" id="KW-1185">Reference proteome</keyword>
<comment type="caution">
    <text evidence="2">The sequence shown here is derived from an EMBL/GenBank/DDBJ whole genome shotgun (WGS) entry which is preliminary data.</text>
</comment>
<dbReference type="EMBL" id="BTCM01000006">
    <property type="protein sequence ID" value="GMK58842.1"/>
    <property type="molecule type" value="Genomic_DNA"/>
</dbReference>
<evidence type="ECO:0000313" key="3">
    <source>
        <dbReference type="Proteomes" id="UP001222932"/>
    </source>
</evidence>
<reference evidence="2" key="1">
    <citation type="journal article" date="2023" name="BMC Genomics">
        <title>Chromosome-level genome assemblies of Cutaneotrichosporon spp. (Trichosporonales, Basidiomycota) reveal imbalanced evolution between nucleotide sequences and chromosome synteny.</title>
        <authorList>
            <person name="Kobayashi Y."/>
            <person name="Kayamori A."/>
            <person name="Aoki K."/>
            <person name="Shiwa Y."/>
            <person name="Matsutani M."/>
            <person name="Fujita N."/>
            <person name="Sugita T."/>
            <person name="Iwasaki W."/>
            <person name="Tanaka N."/>
            <person name="Takashima M."/>
        </authorList>
    </citation>
    <scope>NUCLEOTIDE SEQUENCE</scope>
    <source>
        <strain evidence="2">HIS016</strain>
    </source>
</reference>
<evidence type="ECO:0000256" key="1">
    <source>
        <dbReference type="SAM" id="Phobius"/>
    </source>
</evidence>
<keyword evidence="1" id="KW-1133">Transmembrane helix</keyword>
<gene>
    <name evidence="2" type="ORF">CspeluHIS016_0602840</name>
</gene>
<accession>A0AAD3TYP8</accession>
<evidence type="ECO:0000313" key="2">
    <source>
        <dbReference type="EMBL" id="GMK58842.1"/>
    </source>
</evidence>
<proteinExistence type="predicted"/>
<reference evidence="2" key="2">
    <citation type="submission" date="2023-06" db="EMBL/GenBank/DDBJ databases">
        <authorList>
            <person name="Kobayashi Y."/>
            <person name="Kayamori A."/>
            <person name="Aoki K."/>
            <person name="Shiwa Y."/>
            <person name="Fujita N."/>
            <person name="Sugita T."/>
            <person name="Iwasaki W."/>
            <person name="Tanaka N."/>
            <person name="Takashima M."/>
        </authorList>
    </citation>
    <scope>NUCLEOTIDE SEQUENCE</scope>
    <source>
        <strain evidence="2">HIS016</strain>
    </source>
</reference>
<name>A0AAD3TYP8_9TREE</name>
<organism evidence="2 3">
    <name type="scientific">Cutaneotrichosporon spelunceum</name>
    <dbReference type="NCBI Taxonomy" id="1672016"/>
    <lineage>
        <taxon>Eukaryota</taxon>
        <taxon>Fungi</taxon>
        <taxon>Dikarya</taxon>
        <taxon>Basidiomycota</taxon>
        <taxon>Agaricomycotina</taxon>
        <taxon>Tremellomycetes</taxon>
        <taxon>Trichosporonales</taxon>
        <taxon>Trichosporonaceae</taxon>
        <taxon>Cutaneotrichosporon</taxon>
    </lineage>
</organism>